<dbReference type="EC" id="2.1.1.233" evidence="3 8"/>
<dbReference type="InterPro" id="IPR016651">
    <property type="entry name" value="LCMT1"/>
</dbReference>
<protein>
    <recommendedName>
        <fullName evidence="4 8">Leucine carboxyl methyltransferase 1</fullName>
        <ecNumber evidence="3 8">2.1.1.233</ecNumber>
    </recommendedName>
</protein>
<dbReference type="GO" id="GO:0032259">
    <property type="term" value="P:methylation"/>
    <property type="evidence" value="ECO:0007669"/>
    <property type="project" value="UniProtKB-KW"/>
</dbReference>
<feature type="compositionally biased region" description="Low complexity" evidence="9">
    <location>
        <begin position="9"/>
        <end position="20"/>
    </location>
</feature>
<evidence type="ECO:0000256" key="8">
    <source>
        <dbReference type="PIRNR" id="PIRNR016305"/>
    </source>
</evidence>
<evidence type="ECO:0000256" key="2">
    <source>
        <dbReference type="ARBA" id="ARBA00010703"/>
    </source>
</evidence>
<dbReference type="InterPro" id="IPR007213">
    <property type="entry name" value="Ppm1/Ppm2/Tcmp"/>
</dbReference>
<reference evidence="10 11" key="1">
    <citation type="submission" date="2020-05" db="EMBL/GenBank/DDBJ databases">
        <title>Ceratocystis lukuohia genome.</title>
        <authorList>
            <person name="Harrington T.C."/>
            <person name="Kim K."/>
            <person name="Mayers C.G."/>
        </authorList>
    </citation>
    <scope>NUCLEOTIDE SEQUENCE [LARGE SCALE GENOMIC DNA]</scope>
    <source>
        <strain evidence="10 11">C4212</strain>
    </source>
</reference>
<dbReference type="SUPFAM" id="SSF53335">
    <property type="entry name" value="S-adenosyl-L-methionine-dependent methyltransferases"/>
    <property type="match status" value="1"/>
</dbReference>
<evidence type="ECO:0000313" key="10">
    <source>
        <dbReference type="EMBL" id="KAL2889671.1"/>
    </source>
</evidence>
<keyword evidence="11" id="KW-1185">Reference proteome</keyword>
<accession>A0ABR4MN26</accession>
<dbReference type="PANTHER" id="PTHR13600">
    <property type="entry name" value="LEUCINE CARBOXYL METHYLTRANSFERASE"/>
    <property type="match status" value="1"/>
</dbReference>
<gene>
    <name evidence="10" type="ORF">HOO65_020213</name>
</gene>
<keyword evidence="6 8" id="KW-0808">Transferase</keyword>
<keyword evidence="5 8" id="KW-0489">Methyltransferase</keyword>
<dbReference type="EMBL" id="JABSNW010000002">
    <property type="protein sequence ID" value="KAL2889671.1"/>
    <property type="molecule type" value="Genomic_DNA"/>
</dbReference>
<dbReference type="Pfam" id="PF04072">
    <property type="entry name" value="LCM"/>
    <property type="match status" value="1"/>
</dbReference>
<dbReference type="Proteomes" id="UP001610728">
    <property type="component" value="Unassembled WGS sequence"/>
</dbReference>
<feature type="region of interest" description="Disordered" evidence="9">
    <location>
        <begin position="1"/>
        <end position="46"/>
    </location>
</feature>
<name>A0ABR4MN26_9PEZI</name>
<dbReference type="InterPro" id="IPR029063">
    <property type="entry name" value="SAM-dependent_MTases_sf"/>
</dbReference>
<evidence type="ECO:0000313" key="11">
    <source>
        <dbReference type="Proteomes" id="UP001610728"/>
    </source>
</evidence>
<evidence type="ECO:0000256" key="1">
    <source>
        <dbReference type="ARBA" id="ARBA00000724"/>
    </source>
</evidence>
<evidence type="ECO:0000256" key="7">
    <source>
        <dbReference type="ARBA" id="ARBA00022691"/>
    </source>
</evidence>
<evidence type="ECO:0000256" key="9">
    <source>
        <dbReference type="SAM" id="MobiDB-lite"/>
    </source>
</evidence>
<comment type="caution">
    <text evidence="10">The sequence shown here is derived from an EMBL/GenBank/DDBJ whole genome shotgun (WGS) entry which is preliminary data.</text>
</comment>
<dbReference type="PIRSF" id="PIRSF016305">
    <property type="entry name" value="LCM_mtfrase"/>
    <property type="match status" value="1"/>
</dbReference>
<keyword evidence="7 8" id="KW-0949">S-adenosyl-L-methionine</keyword>
<dbReference type="PANTHER" id="PTHR13600:SF21">
    <property type="entry name" value="LEUCINE CARBOXYL METHYLTRANSFERASE 1"/>
    <property type="match status" value="1"/>
</dbReference>
<evidence type="ECO:0000256" key="4">
    <source>
        <dbReference type="ARBA" id="ARBA00017497"/>
    </source>
</evidence>
<organism evidence="10 11">
    <name type="scientific">Ceratocystis lukuohia</name>
    <dbReference type="NCBI Taxonomy" id="2019550"/>
    <lineage>
        <taxon>Eukaryota</taxon>
        <taxon>Fungi</taxon>
        <taxon>Dikarya</taxon>
        <taxon>Ascomycota</taxon>
        <taxon>Pezizomycotina</taxon>
        <taxon>Sordariomycetes</taxon>
        <taxon>Hypocreomycetidae</taxon>
        <taxon>Microascales</taxon>
        <taxon>Ceratocystidaceae</taxon>
        <taxon>Ceratocystis</taxon>
    </lineage>
</organism>
<comment type="catalytic activity">
    <reaction evidence="1 8">
        <text>[phosphatase 2A protein]-C-terminal L-leucine + S-adenosyl-L-methionine = [phosphatase 2A protein]-C-terminal L-leucine methyl ester + S-adenosyl-L-homocysteine</text>
        <dbReference type="Rhea" id="RHEA:48544"/>
        <dbReference type="Rhea" id="RHEA-COMP:12134"/>
        <dbReference type="Rhea" id="RHEA-COMP:12135"/>
        <dbReference type="ChEBI" id="CHEBI:57856"/>
        <dbReference type="ChEBI" id="CHEBI:59789"/>
        <dbReference type="ChEBI" id="CHEBI:90516"/>
        <dbReference type="ChEBI" id="CHEBI:90517"/>
        <dbReference type="EC" id="2.1.1.233"/>
    </reaction>
</comment>
<dbReference type="Gene3D" id="3.40.50.150">
    <property type="entry name" value="Vaccinia Virus protein VP39"/>
    <property type="match status" value="1"/>
</dbReference>
<evidence type="ECO:0000256" key="5">
    <source>
        <dbReference type="ARBA" id="ARBA00022603"/>
    </source>
</evidence>
<comment type="function">
    <text evidence="8">Methylates the carboxyl group of the C-terminal leucine residue of protein phosphatase 2A catalytic subunits to form alpha-leucine ester residues.</text>
</comment>
<evidence type="ECO:0000256" key="6">
    <source>
        <dbReference type="ARBA" id="ARBA00022679"/>
    </source>
</evidence>
<dbReference type="GO" id="GO:0008168">
    <property type="term" value="F:methyltransferase activity"/>
    <property type="evidence" value="ECO:0007669"/>
    <property type="project" value="UniProtKB-KW"/>
</dbReference>
<evidence type="ECO:0000256" key="3">
    <source>
        <dbReference type="ARBA" id="ARBA00012834"/>
    </source>
</evidence>
<comment type="similarity">
    <text evidence="2 8">Belongs to the methyltransferase superfamily. LCMT family.</text>
</comment>
<proteinExistence type="inferred from homology"/>
<dbReference type="GeneID" id="98115846"/>
<dbReference type="RefSeq" id="XP_070860851.1">
    <property type="nucleotide sequence ID" value="XM_071006816.1"/>
</dbReference>
<sequence length="350" mass="38206">MSAPSIPNLLSLRGRGTGASRRGRPGGSNIGGSQSARGSRDAVVQGTDTDAAVSRLSAVEVGYLADPFAQYFVGTVGAGAPTRRLPIINRDRLVKGFLQSNSSSEKQIISLGAGTDTRSLRLFSQPSTSTGLVYHEIDFSIATAQKLVTVQSHPALQRVFQSTAEISHETTEDQPVAVKSWSSAPALGTAGRRAMDLTGLRTDIPTLLLSECCLCYLETHEAQAVIAYFTSRINDVGIALYEPIRPDDAFGRMMVWNLAARQISMPTLYEFKTPRDQELRLSQAGFNTVHAETIERLWGRWVTEEEKTRVDSLEGLDEVEEWNLLADHYVIAWGWKGAGFSQWEGSNLAA</sequence>